<organism evidence="16">
    <name type="scientific">Chlamydia pneumoniae</name>
    <name type="common">Chlamydophila pneumoniae</name>
    <dbReference type="NCBI Taxonomy" id="83558"/>
    <lineage>
        <taxon>Bacteria</taxon>
        <taxon>Pseudomonadati</taxon>
        <taxon>Chlamydiota</taxon>
        <taxon>Chlamydiia</taxon>
        <taxon>Chlamydiales</taxon>
        <taxon>Chlamydiaceae</taxon>
        <taxon>Chlamydia/Chlamydophila group</taxon>
        <taxon>Chlamydia</taxon>
    </lineage>
</organism>
<feature type="domain" description="Autotransporter" evidence="12">
    <location>
        <begin position="1328"/>
        <end position="1609"/>
    </location>
</feature>
<feature type="compositionally biased region" description="Polar residues" evidence="11">
    <location>
        <begin position="132"/>
        <end position="145"/>
    </location>
</feature>
<gene>
    <name evidence="16" type="primary">pmp21</name>
    <name evidence="13" type="ORF">BN1224_CV15_C_04550</name>
    <name evidence="14" type="ORF">BN1224_H12_FF_00040</name>
    <name evidence="15" type="ORF">BN1224_MUL2216_F_05340</name>
    <name evidence="16" type="ORF">BN1224_U1271_C_08450</name>
    <name evidence="17" type="ORF">BN1224_YK41_BZ_00410</name>
</gene>
<comment type="subcellular location">
    <subcellularLocation>
        <location evidence="2">Cell outer membrane</location>
        <topology evidence="2">Peripheral membrane protein</topology>
        <orientation evidence="2">Extracellular side</orientation>
    </subcellularLocation>
    <subcellularLocation>
        <location evidence="1">Secreted</location>
        <location evidence="1">Cell wall</location>
    </subcellularLocation>
</comment>
<dbReference type="SUPFAM" id="SSF103515">
    <property type="entry name" value="Autotransporter"/>
    <property type="match status" value="1"/>
</dbReference>
<dbReference type="EMBL" id="LN847244">
    <property type="protein sequence ID" value="CRI49905.1"/>
    <property type="molecule type" value="Genomic_DNA"/>
</dbReference>
<evidence type="ECO:0000313" key="14">
    <source>
        <dbReference type="EMBL" id="CRI44218.1"/>
    </source>
</evidence>
<evidence type="ECO:0000259" key="12">
    <source>
        <dbReference type="PROSITE" id="PS51208"/>
    </source>
</evidence>
<evidence type="ECO:0000256" key="5">
    <source>
        <dbReference type="ARBA" id="ARBA00022512"/>
    </source>
</evidence>
<reference evidence="16" key="1">
    <citation type="submission" date="2015-05" db="EMBL/GenBank/DDBJ databases">
        <authorList>
            <person name="Rattei Thomas"/>
        </authorList>
    </citation>
    <scope>NUCLEOTIDE SEQUENCE</scope>
    <source>
        <strain evidence="13">CV15</strain>
        <strain evidence="14">H12</strain>
        <strain evidence="15">MUL2216</strain>
        <strain evidence="16">U1271</strain>
        <strain evidence="17">YK41</strain>
    </source>
</reference>
<evidence type="ECO:0000256" key="9">
    <source>
        <dbReference type="ARBA" id="ARBA00023136"/>
    </source>
</evidence>
<feature type="compositionally biased region" description="Basic and acidic residues" evidence="11">
    <location>
        <begin position="149"/>
        <end position="175"/>
    </location>
</feature>
<evidence type="ECO:0000256" key="4">
    <source>
        <dbReference type="ARBA" id="ARBA00022452"/>
    </source>
</evidence>
<dbReference type="InterPro" id="IPR005546">
    <property type="entry name" value="Autotransporte_beta"/>
</dbReference>
<dbReference type="EMBL" id="LN846999">
    <property type="protein sequence ID" value="CRI38622.1"/>
    <property type="molecule type" value="Genomic_DNA"/>
</dbReference>
<evidence type="ECO:0000313" key="15">
    <source>
        <dbReference type="EMBL" id="CRI46479.1"/>
    </source>
</evidence>
<comment type="similarity">
    <text evidence="3">Belongs to the PMP outer membrane protein family.</text>
</comment>
<protein>
    <submittedName>
        <fullName evidence="16">Probable outer membrane protein pmp21</fullName>
    </submittedName>
</protein>
<evidence type="ECO:0000313" key="13">
    <source>
        <dbReference type="EMBL" id="CRI38622.1"/>
    </source>
</evidence>
<dbReference type="GeneID" id="45051020"/>
<dbReference type="InterPro" id="IPR003368">
    <property type="entry name" value="POMP_repeat"/>
</dbReference>
<proteinExistence type="inferred from homology"/>
<dbReference type="GO" id="GO:0009279">
    <property type="term" value="C:cell outer membrane"/>
    <property type="evidence" value="ECO:0007669"/>
    <property type="project" value="UniProtKB-SubCell"/>
</dbReference>
<evidence type="ECO:0000256" key="2">
    <source>
        <dbReference type="ARBA" id="ARBA00004416"/>
    </source>
</evidence>
<keyword evidence="9" id="KW-0472">Membrane</keyword>
<evidence type="ECO:0000256" key="10">
    <source>
        <dbReference type="ARBA" id="ARBA00023237"/>
    </source>
</evidence>
<dbReference type="EMBL" id="LN849051">
    <property type="protein sequence ID" value="CRI73653.1"/>
    <property type="molecule type" value="Genomic_DNA"/>
</dbReference>
<dbReference type="RefSeq" id="WP_010883596.1">
    <property type="nucleotide sequence ID" value="NZ_CP160064.1"/>
</dbReference>
<dbReference type="InterPro" id="IPR036709">
    <property type="entry name" value="Autotransporte_beta_dom_sf"/>
</dbReference>
<dbReference type="PATRIC" id="fig|83558.18.peg.1027"/>
<accession>A0A0F7XNN0</accession>
<evidence type="ECO:0000256" key="11">
    <source>
        <dbReference type="SAM" id="MobiDB-lite"/>
    </source>
</evidence>
<dbReference type="Gene3D" id="2.40.128.130">
    <property type="entry name" value="Autotransporter beta-domain"/>
    <property type="match status" value="1"/>
</dbReference>
<evidence type="ECO:0000313" key="16">
    <source>
        <dbReference type="EMBL" id="CRI49905.1"/>
    </source>
</evidence>
<keyword evidence="5" id="KW-0134">Cell wall</keyword>
<feature type="compositionally biased region" description="Basic and acidic residues" evidence="11">
    <location>
        <begin position="651"/>
        <end position="672"/>
    </location>
</feature>
<dbReference type="EMBL" id="LN847227">
    <property type="protein sequence ID" value="CRI46479.1"/>
    <property type="molecule type" value="Genomic_DNA"/>
</dbReference>
<dbReference type="PROSITE" id="PS51208">
    <property type="entry name" value="AUTOTRANSPORTER"/>
    <property type="match status" value="1"/>
</dbReference>
<dbReference type="OrthoDB" id="19123at2"/>
<dbReference type="Pfam" id="PF02415">
    <property type="entry name" value="Chlam_PMP"/>
    <property type="match status" value="1"/>
</dbReference>
<evidence type="ECO:0000313" key="17">
    <source>
        <dbReference type="EMBL" id="CRI73653.1"/>
    </source>
</evidence>
<dbReference type="Pfam" id="PF03797">
    <property type="entry name" value="Autotransporter"/>
    <property type="match status" value="1"/>
</dbReference>
<evidence type="ECO:0000256" key="8">
    <source>
        <dbReference type="ARBA" id="ARBA00022729"/>
    </source>
</evidence>
<dbReference type="InterPro" id="IPR011427">
    <property type="entry name" value="Polymorphic_membr_middle"/>
</dbReference>
<dbReference type="NCBIfam" id="TIGR01376">
    <property type="entry name" value="POMP_repeat"/>
    <property type="match status" value="3"/>
</dbReference>
<evidence type="ECO:0000256" key="7">
    <source>
        <dbReference type="ARBA" id="ARBA00022692"/>
    </source>
</evidence>
<keyword evidence="6" id="KW-0964">Secreted</keyword>
<evidence type="ECO:0000256" key="1">
    <source>
        <dbReference type="ARBA" id="ARBA00004191"/>
    </source>
</evidence>
<dbReference type="EMBL" id="LN847209">
    <property type="protein sequence ID" value="CRI44218.1"/>
    <property type="molecule type" value="Genomic_DNA"/>
</dbReference>
<evidence type="ECO:0000256" key="6">
    <source>
        <dbReference type="ARBA" id="ARBA00022525"/>
    </source>
</evidence>
<dbReference type="Pfam" id="PF07548">
    <property type="entry name" value="ChlamPMP_M"/>
    <property type="match status" value="1"/>
</dbReference>
<keyword evidence="8" id="KW-0732">Signal</keyword>
<keyword evidence="10" id="KW-0998">Cell outer membrane</keyword>
<feature type="region of interest" description="Disordered" evidence="11">
    <location>
        <begin position="132"/>
        <end position="183"/>
    </location>
</feature>
<name>A0A0F7XNN0_CHLPN</name>
<keyword evidence="7" id="KW-0812">Transmembrane</keyword>
<feature type="region of interest" description="Disordered" evidence="11">
    <location>
        <begin position="640"/>
        <end position="677"/>
    </location>
</feature>
<sequence>MVAKKTVRSYRSSFSHSVIVAILSAGIAFEAHSLHSSELDLGVFNKQFEEHSAHVEEAQTSVLKGSDPVNPSQKESEKVLYTQVPLTQGSSGESLDLADANFLEHFQHLFEETTVFGIDQKLVWSDLDTRNFSQPTQEPDTSNAVSEKISSDTKENRKDLETEDPSKKSGLKEVSSDLPKSPETAVAAISEDLEISENISARDPLQGLAFFYKNTSSQSISEKDSSFQGIIFSGSGANSGLGFENLKAPKSGAAVYSDRDIVFENLVKGLSFISCESLEDGSAAGVNIVVTHCGDVTLTDCATGLDLEALRLVKDFSRGGAVFTARNHEVQNNLAGGILSVVGNKGAIVVEKNSAEKSNGGAFACGSFVYSNNENTALWKENQALSGGAISSASDIDIQGNCSAIEFSGNQSLIALGEHIGLTDFVGGGALAAQGTLTLRNNAVVQCVKNTSKTHGGAILAGTVDLNETISEVAFKQNTAALTGGALSANDKVIIANNFGEILFEQNEVRNHGGAIYCGCRSNPKLEQKDSGENINIIGNSGAITFLKNKASVLEVMTQAEDYAGGGALWGHNVLLDSNSGNIQFIGNIGGSTFWIGEYVGGGAILSTDRVTISNNSGDVVFKGNKGQCLAQKYVAPQETAPVESDASSTNKDEKSLNACSHGDHYPPKTVEEEVPPSLLEEHPVVSSTDIRGGGAILAQHIFITDNTGNLRFSGNLGGGEESSTVGDLAIVGGGALLSTNEVNVCSNQNVVFSDNVTSNGCDSGGAILAKKVDISANHSVEFVSNGSGKFGGAVCALNESVNITDNGSAVSFSKNRTRLGGAGVAAPQGSVTICGNQGNIAFKENFVFGSENQRSGGGAIIANSSVNIQDNAGDILFVSNSTGSYGGAIFVGSLVASEGSNPRTLTITGNSGDILFAKNSTQTAASLSEKDSFGGGAIYTQNLKIVKNAGNVSFYGNRAPSGAGVQIADGGTVCLEAFGGDILFEGNINFDGSFNAIHLCGNDSKIVELSAVQDKNIIFQDAITYEENTIRGLPDKDVSPLSAPSLIFNSKPQDDSAQHHEGTIRFSRGVSKIPQIAAIQEGTLALSQNAELWLAGLKQETGSSIVLSAGSILRIFDSQVDSSAPLPTENKEETLVSAGVQINMSSPTPNKDKAVDTPVLADIISITVDLSSFVPEQDGTLPLPPEIIIPKGTKLHSNAIDLKIIDPTNVGYENHALLSSHKDIPLISLKTAEGMTGTPTADASLSNIKIDVSLPSITPATYGHTGVWSESKMEDGRLVVGWQPTGYKLNPEKQGALVLNNLWSHYTDLRALKQEIFAHHTIAQRMELDFSTNVWGSGLGVVEDCQNIGEFDGFKHHLTGYALGLDTQLVEDFLIGGCFSQFFGKTESQSYKAKNDVKSYMGAAYAGILAGPWLIKGAFVYGNINNDLTTDYGTLGISTGSWIGKGFIAGTSIDYRYIVNPRRFISAIVSTVVPFVEAEYVRIDLPEISEQGKEVRTFQKTRFENVAIPFGFALEHAYSRGSRAEVNSVQLAYVFDVYRKGPVSLITLKDAAYSWKSYGVDIPCKAWKARLSNNTEWNSYLSTYLAFNYEWREDLIAYDFNGGIRIIF</sequence>
<dbReference type="SMART" id="SM00869">
    <property type="entry name" value="Autotransporter"/>
    <property type="match status" value="1"/>
</dbReference>
<keyword evidence="4" id="KW-1134">Transmembrane beta strand</keyword>
<evidence type="ECO:0000256" key="3">
    <source>
        <dbReference type="ARBA" id="ARBA00007542"/>
    </source>
</evidence>